<dbReference type="EMBL" id="CABHNJ010000026">
    <property type="protein sequence ID" value="VUX01785.1"/>
    <property type="molecule type" value="Genomic_DNA"/>
</dbReference>
<name>A0A564T2Z4_STRVE</name>
<proteinExistence type="predicted"/>
<dbReference type="Gene3D" id="1.10.10.10">
    <property type="entry name" value="Winged helix-like DNA-binding domain superfamily/Winged helix DNA-binding domain"/>
    <property type="match status" value="1"/>
</dbReference>
<dbReference type="PANTHER" id="PTHR42756:SF1">
    <property type="entry name" value="TRANSCRIPTIONAL REPRESSOR OF EMRAB OPERON"/>
    <property type="match status" value="1"/>
</dbReference>
<dbReference type="Pfam" id="PF01047">
    <property type="entry name" value="MarR"/>
    <property type="match status" value="1"/>
</dbReference>
<gene>
    <name evidence="5" type="ORF">SSSS39_01350</name>
</gene>
<dbReference type="InterPro" id="IPR023187">
    <property type="entry name" value="Tscrpt_reg_MarR-type_CS"/>
</dbReference>
<feature type="domain" description="HTH marR-type" evidence="4">
    <location>
        <begin position="14"/>
        <end position="153"/>
    </location>
</feature>
<evidence type="ECO:0000313" key="6">
    <source>
        <dbReference type="Proteomes" id="UP000380217"/>
    </source>
</evidence>
<dbReference type="InterPro" id="IPR036388">
    <property type="entry name" value="WH-like_DNA-bd_sf"/>
</dbReference>
<dbReference type="PROSITE" id="PS01117">
    <property type="entry name" value="HTH_MARR_1"/>
    <property type="match status" value="1"/>
</dbReference>
<dbReference type="InterPro" id="IPR036390">
    <property type="entry name" value="WH_DNA-bd_sf"/>
</dbReference>
<keyword evidence="3" id="KW-0804">Transcription</keyword>
<accession>A0A564T2Z4</accession>
<evidence type="ECO:0000313" key="5">
    <source>
        <dbReference type="EMBL" id="VUX01785.1"/>
    </source>
</evidence>
<keyword evidence="2" id="KW-0238">DNA-binding</keyword>
<protein>
    <submittedName>
        <fullName evidence="5">MarR family protein</fullName>
    </submittedName>
</protein>
<dbReference type="GO" id="GO:0003700">
    <property type="term" value="F:DNA-binding transcription factor activity"/>
    <property type="evidence" value="ECO:0007669"/>
    <property type="project" value="InterPro"/>
</dbReference>
<sequence length="162" mass="18536">MGIKFDIEEKGDEMDKMLGGYQALQIRLLNGRVFQKLLSKEPEAQYRSEQGKILTVLWQKKDGRATATDIALASGLANNTLTSMIKKLVDQGLVTIEQSDQDKRKKFVLLTKLGWAQKEIGDRVSEELGEIFYQGFSDQEIQEFEAYQERIITNLKVKENDM</sequence>
<evidence type="ECO:0000256" key="2">
    <source>
        <dbReference type="ARBA" id="ARBA00023125"/>
    </source>
</evidence>
<keyword evidence="1" id="KW-0805">Transcription regulation</keyword>
<evidence type="ECO:0000259" key="4">
    <source>
        <dbReference type="PROSITE" id="PS50995"/>
    </source>
</evidence>
<reference evidence="5 6" key="1">
    <citation type="submission" date="2019-07" db="EMBL/GenBank/DDBJ databases">
        <authorList>
            <person name="Hibberd C M."/>
            <person name="Gehrig L. J."/>
            <person name="Chang H.-W."/>
            <person name="Venkatesh S."/>
        </authorList>
    </citation>
    <scope>NUCLEOTIDE SEQUENCE [LARGE SCALE GENOMIC DNA]</scope>
    <source>
        <strain evidence="5">Streptococcus_salivarius_SS_Bg39</strain>
    </source>
</reference>
<evidence type="ECO:0000256" key="3">
    <source>
        <dbReference type="ARBA" id="ARBA00023163"/>
    </source>
</evidence>
<dbReference type="InterPro" id="IPR000835">
    <property type="entry name" value="HTH_MarR-typ"/>
</dbReference>
<evidence type="ECO:0000256" key="1">
    <source>
        <dbReference type="ARBA" id="ARBA00023015"/>
    </source>
</evidence>
<dbReference type="SMART" id="SM00347">
    <property type="entry name" value="HTH_MARR"/>
    <property type="match status" value="1"/>
</dbReference>
<dbReference type="AlphaFoldDB" id="A0A564T2Z4"/>
<dbReference type="GO" id="GO:0003677">
    <property type="term" value="F:DNA binding"/>
    <property type="evidence" value="ECO:0007669"/>
    <property type="project" value="UniProtKB-KW"/>
</dbReference>
<dbReference type="Proteomes" id="UP000380217">
    <property type="component" value="Unassembled WGS sequence"/>
</dbReference>
<organism evidence="5 6">
    <name type="scientific">Streptococcus vestibularis</name>
    <dbReference type="NCBI Taxonomy" id="1343"/>
    <lineage>
        <taxon>Bacteria</taxon>
        <taxon>Bacillati</taxon>
        <taxon>Bacillota</taxon>
        <taxon>Bacilli</taxon>
        <taxon>Lactobacillales</taxon>
        <taxon>Streptococcaceae</taxon>
        <taxon>Streptococcus</taxon>
    </lineage>
</organism>
<dbReference type="SUPFAM" id="SSF46785">
    <property type="entry name" value="Winged helix' DNA-binding domain"/>
    <property type="match status" value="1"/>
</dbReference>
<dbReference type="PANTHER" id="PTHR42756">
    <property type="entry name" value="TRANSCRIPTIONAL REGULATOR, MARR"/>
    <property type="match status" value="1"/>
</dbReference>
<dbReference type="PROSITE" id="PS50995">
    <property type="entry name" value="HTH_MARR_2"/>
    <property type="match status" value="1"/>
</dbReference>